<feature type="region of interest" description="Disordered" evidence="1">
    <location>
        <begin position="281"/>
        <end position="304"/>
    </location>
</feature>
<evidence type="ECO:0000256" key="2">
    <source>
        <dbReference type="SAM" id="Phobius"/>
    </source>
</evidence>
<accession>A0ABP3A7H2</accession>
<proteinExistence type="predicted"/>
<sequence>MTLSDIFNGAVGYIRANPKATLGLTAIVVVVMQVITLLATIGPLEAASRFDTHPSELSWGVVGAWTGSAAAGLLVSWLGGMLLSGILTVVVGRAVFGSPITISEAWARVRGRILALIGLALLEGAGLVALAAWWSSSWSGGRRRQRSDRGTAGLPAGAAGRVAGGLPVHGADVRARADRAGEAAAGRRDHEIVCAGNRRLLAGSGHPTADRDRGRPGWWRDLGAVWHRRPDTAGRHRERGFHRYVSGGHDPVVHRLGDQPDHYRAIHRRGCRAALHRPADAGRGIRSGSANRGRRRPAAVESTDTLWLTRPL</sequence>
<keyword evidence="2" id="KW-0472">Membrane</keyword>
<dbReference type="EMBL" id="JAOL01000170">
    <property type="protein sequence ID" value="EUA86799.1"/>
    <property type="molecule type" value="Genomic_DNA"/>
</dbReference>
<gene>
    <name evidence="3" type="ORF">I551_6861</name>
</gene>
<feature type="transmembrane region" description="Helical" evidence="2">
    <location>
        <begin position="113"/>
        <end position="134"/>
    </location>
</feature>
<evidence type="ECO:0000313" key="3">
    <source>
        <dbReference type="EMBL" id="EUA86799.1"/>
    </source>
</evidence>
<comment type="caution">
    <text evidence="3">The sequence shown here is derived from an EMBL/GenBank/DDBJ whole genome shotgun (WGS) entry which is preliminary data.</text>
</comment>
<keyword evidence="2" id="KW-1133">Transmembrane helix</keyword>
<dbReference type="Proteomes" id="UP000020681">
    <property type="component" value="Unassembled WGS sequence"/>
</dbReference>
<feature type="transmembrane region" description="Helical" evidence="2">
    <location>
        <begin position="21"/>
        <end position="44"/>
    </location>
</feature>
<evidence type="ECO:0000313" key="4">
    <source>
        <dbReference type="Proteomes" id="UP000020681"/>
    </source>
</evidence>
<feature type="transmembrane region" description="Helical" evidence="2">
    <location>
        <begin position="64"/>
        <end position="92"/>
    </location>
</feature>
<keyword evidence="2 3" id="KW-0812">Transmembrane</keyword>
<protein>
    <submittedName>
        <fullName evidence="3">CONSERVED TRANSMEMBRANE PROTEIN</fullName>
    </submittedName>
</protein>
<feature type="region of interest" description="Disordered" evidence="1">
    <location>
        <begin position="140"/>
        <end position="161"/>
    </location>
</feature>
<organism evidence="3 4">
    <name type="scientific">Mycobacterium ulcerans str. Harvey</name>
    <dbReference type="NCBI Taxonomy" id="1299332"/>
    <lineage>
        <taxon>Bacteria</taxon>
        <taxon>Bacillati</taxon>
        <taxon>Actinomycetota</taxon>
        <taxon>Actinomycetes</taxon>
        <taxon>Mycobacteriales</taxon>
        <taxon>Mycobacteriaceae</taxon>
        <taxon>Mycobacterium</taxon>
        <taxon>Mycobacterium ulcerans group</taxon>
    </lineage>
</organism>
<keyword evidence="4" id="KW-1185">Reference proteome</keyword>
<reference evidence="3 4" key="1">
    <citation type="submission" date="2014-01" db="EMBL/GenBank/DDBJ databases">
        <authorList>
            <person name="Dobos K."/>
            <person name="Lenaerts A."/>
            <person name="Ordway D."/>
            <person name="DeGroote M.A."/>
            <person name="Parker T."/>
            <person name="Sizemore C."/>
            <person name="Tallon L.J."/>
            <person name="Sadzewicz L.K."/>
            <person name="Sengamalay N."/>
            <person name="Fraser C.M."/>
            <person name="Hine E."/>
            <person name="Shefchek K.A."/>
            <person name="Das S.P."/>
            <person name="Tettelin H."/>
        </authorList>
    </citation>
    <scope>NUCLEOTIDE SEQUENCE [LARGE SCALE GENOMIC DNA]</scope>
    <source>
        <strain evidence="3 4">Harvey</strain>
    </source>
</reference>
<evidence type="ECO:0000256" key="1">
    <source>
        <dbReference type="SAM" id="MobiDB-lite"/>
    </source>
</evidence>
<name>A0ABP3A7H2_MYCUL</name>